<evidence type="ECO:0000313" key="15">
    <source>
        <dbReference type="EMBL" id="CAD7272624.1"/>
    </source>
</evidence>
<dbReference type="AlphaFoldDB" id="A0A7R9BCH3"/>
<evidence type="ECO:0000256" key="11">
    <source>
        <dbReference type="ARBA" id="ARBA00077355"/>
    </source>
</evidence>
<dbReference type="PROSITE" id="PS50249">
    <property type="entry name" value="MPN"/>
    <property type="match status" value="1"/>
</dbReference>
<proteinExistence type="inferred from homology"/>
<dbReference type="InterPro" id="IPR000555">
    <property type="entry name" value="JAMM/MPN+_dom"/>
</dbReference>
<feature type="transmembrane region" description="Helical" evidence="13">
    <location>
        <begin position="253"/>
        <end position="280"/>
    </location>
</feature>
<dbReference type="OrthoDB" id="605656at2759"/>
<evidence type="ECO:0000256" key="13">
    <source>
        <dbReference type="SAM" id="Phobius"/>
    </source>
</evidence>
<evidence type="ECO:0000259" key="14">
    <source>
        <dbReference type="PROSITE" id="PS50249"/>
    </source>
</evidence>
<evidence type="ECO:0000256" key="7">
    <source>
        <dbReference type="ARBA" id="ARBA00059976"/>
    </source>
</evidence>
<gene>
    <name evidence="15" type="ORF">NMOB1V02_LOCUS549</name>
</gene>
<keyword evidence="4" id="KW-0862">Zinc</keyword>
<keyword evidence="13" id="KW-1133">Transmembrane helix</keyword>
<dbReference type="CDD" id="cd08069">
    <property type="entry name" value="MPN_RPN11_CSN5"/>
    <property type="match status" value="1"/>
</dbReference>
<evidence type="ECO:0000256" key="12">
    <source>
        <dbReference type="ARBA" id="ARBA00078982"/>
    </source>
</evidence>
<accession>A0A7R9BCH3</accession>
<keyword evidence="3" id="KW-0378">Hydrolase</keyword>
<evidence type="ECO:0000256" key="2">
    <source>
        <dbReference type="ARBA" id="ARBA00022723"/>
    </source>
</evidence>
<feature type="transmembrane region" description="Helical" evidence="13">
    <location>
        <begin position="94"/>
        <end position="113"/>
    </location>
</feature>
<protein>
    <recommendedName>
        <fullName evidence="10">26S proteasome non-ATPase regulatory subunit 14</fullName>
    </recommendedName>
    <alternativeName>
        <fullName evidence="11 12">26S Proteasome regulatory subunit RPN11</fullName>
    </alternativeName>
</protein>
<keyword evidence="13" id="KW-0472">Membrane</keyword>
<dbReference type="Pfam" id="PF01398">
    <property type="entry name" value="JAB"/>
    <property type="match status" value="1"/>
</dbReference>
<keyword evidence="5" id="KW-0647">Proteasome</keyword>
<evidence type="ECO:0000256" key="4">
    <source>
        <dbReference type="ARBA" id="ARBA00022833"/>
    </source>
</evidence>
<dbReference type="SMART" id="SM00232">
    <property type="entry name" value="JAB_MPN"/>
    <property type="match status" value="1"/>
</dbReference>
<evidence type="ECO:0000256" key="8">
    <source>
        <dbReference type="ARBA" id="ARBA00061051"/>
    </source>
</evidence>
<dbReference type="GO" id="GO:0000502">
    <property type="term" value="C:proteasome complex"/>
    <property type="evidence" value="ECO:0007669"/>
    <property type="project" value="UniProtKB-KW"/>
</dbReference>
<dbReference type="SUPFAM" id="SSF102712">
    <property type="entry name" value="JAB1/MPN domain"/>
    <property type="match status" value="1"/>
</dbReference>
<dbReference type="GO" id="GO:0008237">
    <property type="term" value="F:metallopeptidase activity"/>
    <property type="evidence" value="ECO:0007669"/>
    <property type="project" value="UniProtKB-KW"/>
</dbReference>
<evidence type="ECO:0000256" key="6">
    <source>
        <dbReference type="ARBA" id="ARBA00023049"/>
    </source>
</evidence>
<organism evidence="15">
    <name type="scientific">Notodromas monacha</name>
    <dbReference type="NCBI Taxonomy" id="399045"/>
    <lineage>
        <taxon>Eukaryota</taxon>
        <taxon>Metazoa</taxon>
        <taxon>Ecdysozoa</taxon>
        <taxon>Arthropoda</taxon>
        <taxon>Crustacea</taxon>
        <taxon>Oligostraca</taxon>
        <taxon>Ostracoda</taxon>
        <taxon>Podocopa</taxon>
        <taxon>Podocopida</taxon>
        <taxon>Cypridocopina</taxon>
        <taxon>Cypridoidea</taxon>
        <taxon>Cyprididae</taxon>
        <taxon>Notodromas</taxon>
    </lineage>
</organism>
<dbReference type="PANTHER" id="PTHR10410">
    <property type="entry name" value="EUKARYOTIC TRANSLATION INITIATION FACTOR 3 -RELATED"/>
    <property type="match status" value="1"/>
</dbReference>
<comment type="function">
    <text evidence="7">Metalloprotease component of the 26S proteasome that specifically cleaves 'Lys-63'-linked polyubiquitin chains. The 26S proteasome is involved in the ATP-dependent degradation of ubiquitinated proteins. The function of the 'Lys-63'-specific deubiquitination of the proteasome is unclear.</text>
</comment>
<feature type="transmembrane region" description="Helical" evidence="13">
    <location>
        <begin position="393"/>
        <end position="411"/>
    </location>
</feature>
<keyword evidence="6" id="KW-0482">Metalloprotease</keyword>
<dbReference type="GO" id="GO:0006508">
    <property type="term" value="P:proteolysis"/>
    <property type="evidence" value="ECO:0007669"/>
    <property type="project" value="UniProtKB-KW"/>
</dbReference>
<name>A0A7R9BCH3_9CRUS</name>
<evidence type="ECO:0000256" key="1">
    <source>
        <dbReference type="ARBA" id="ARBA00022670"/>
    </source>
</evidence>
<feature type="transmembrane region" description="Helical" evidence="13">
    <location>
        <begin position="191"/>
        <end position="209"/>
    </location>
</feature>
<keyword evidence="1" id="KW-0645">Protease</keyword>
<evidence type="ECO:0000256" key="3">
    <source>
        <dbReference type="ARBA" id="ARBA00022801"/>
    </source>
</evidence>
<sequence>MQRKPSSKTQTTLEQLFPAQLKTPIFDPNNHDTAGFQKNLKQQAWITSAETVEIHRPSDVRNFLSPALGIMQFMGAFPYDISSTENDGWGSGQLLRFMLLCATGLGCGLYYLYMLLSNGLQRLGYSNMDTVTIMGIVIVLSSCAMINMVKIAHVTKVFRNYFIQVSGTVEPNEESTVEIEAVDVKQMLKSLWWKGMIMLVLVDWVMYMLQGISQVYPVLFESEPYFDQGSSGNITTPSPNLGPTDTYSPTYKAFIIFLLTWYSTVFSMIQKFGTLLLISLMNLTRARIRRATWALKRDLGSLVAHARDPTLPIFTTNLRFGEEWTNTGKLITEFQLRYNLIEEENDVLVDAVSPTVCSAYFGHISVTIIGLYYLQAAYIFGSDVWNGSFYAKLIAMGMAAVGNAVSLVIMAEDGQKLTDEVNQCVEKQLEMENLLRLGAGVPGGLMPEAPTTDTAERVFISSLALIKMLKHGRAGVPMEVMGLMLGEFVDDYTVTVKDVFAMPQSGTGVSVEAVDPVFQSKMLDMLKQTGRPEMVVGWYHSHPGFGCWLSGVDINTQHSFETLTSRAVAVVVDPIQSVKGKVVIDAFRLISTNTLVLGQEARQVTSNLGHLHKPSIVALLHGLNRFYYSIGISYNLNALEKNMLLNLDKHSWKDGLKVKSYAKQDEDNLEKMKGILEISHAFRKRLEDEMSLKPGTDADTHFIGTLDPISVNREFRLLEYRLL</sequence>
<keyword evidence="16" id="KW-1185">Reference proteome</keyword>
<dbReference type="EMBL" id="OA882085">
    <property type="protein sequence ID" value="CAD7272624.1"/>
    <property type="molecule type" value="Genomic_DNA"/>
</dbReference>
<dbReference type="Gene3D" id="3.40.140.10">
    <property type="entry name" value="Cytidine Deaminase, domain 2"/>
    <property type="match status" value="1"/>
</dbReference>
<dbReference type="Proteomes" id="UP000678499">
    <property type="component" value="Unassembled WGS sequence"/>
</dbReference>
<dbReference type="FunFam" id="3.40.140.10:FF:000001">
    <property type="entry name" value="26S proteasome non-ATPase regulatory subunit"/>
    <property type="match status" value="1"/>
</dbReference>
<keyword evidence="13" id="KW-0812">Transmembrane</keyword>
<dbReference type="InterPro" id="IPR037518">
    <property type="entry name" value="MPN"/>
</dbReference>
<evidence type="ECO:0000256" key="10">
    <source>
        <dbReference type="ARBA" id="ARBA00068188"/>
    </source>
</evidence>
<feature type="domain" description="MPN" evidence="14">
    <location>
        <begin position="458"/>
        <end position="593"/>
    </location>
</feature>
<dbReference type="InterPro" id="IPR050242">
    <property type="entry name" value="JAMM_MPN+_peptidase_M67A"/>
</dbReference>
<keyword evidence="2" id="KW-0479">Metal-binding</keyword>
<dbReference type="GO" id="GO:0046872">
    <property type="term" value="F:metal ion binding"/>
    <property type="evidence" value="ECO:0007669"/>
    <property type="project" value="UniProtKB-KW"/>
</dbReference>
<evidence type="ECO:0000313" key="16">
    <source>
        <dbReference type="Proteomes" id="UP000678499"/>
    </source>
</evidence>
<feature type="transmembrane region" description="Helical" evidence="13">
    <location>
        <begin position="133"/>
        <end position="152"/>
    </location>
</feature>
<feature type="transmembrane region" description="Helical" evidence="13">
    <location>
        <begin position="360"/>
        <end position="381"/>
    </location>
</feature>
<evidence type="ECO:0000256" key="9">
    <source>
        <dbReference type="ARBA" id="ARBA00064575"/>
    </source>
</evidence>
<comment type="similarity">
    <text evidence="8">Belongs to the peptidase M67A family. PSMD14 subfamily.</text>
</comment>
<dbReference type="EMBL" id="CAJPEX010000048">
    <property type="protein sequence ID" value="CAG0912776.1"/>
    <property type="molecule type" value="Genomic_DNA"/>
</dbReference>
<reference evidence="15" key="1">
    <citation type="submission" date="2020-11" db="EMBL/GenBank/DDBJ databases">
        <authorList>
            <person name="Tran Van P."/>
        </authorList>
    </citation>
    <scope>NUCLEOTIDE SEQUENCE</scope>
</reference>
<evidence type="ECO:0000256" key="5">
    <source>
        <dbReference type="ARBA" id="ARBA00022942"/>
    </source>
</evidence>
<comment type="subunit">
    <text evidence="9">Component of the 19S regulatory cap of the 26S proteasome.</text>
</comment>